<protein>
    <recommendedName>
        <fullName evidence="3">SGNH/GDSL hydrolase family protein</fullName>
    </recommendedName>
</protein>
<proteinExistence type="predicted"/>
<dbReference type="Proteomes" id="UP000477083">
    <property type="component" value="Unassembled WGS sequence"/>
</dbReference>
<accession>A0A6L8VH76</accession>
<gene>
    <name evidence="1" type="ORF">GS660_08200</name>
</gene>
<dbReference type="EMBL" id="WWNR01000004">
    <property type="protein sequence ID" value="MZQ89081.1"/>
    <property type="molecule type" value="Genomic_DNA"/>
</dbReference>
<name>A0A6L8VH76_9RHOB</name>
<evidence type="ECO:0000313" key="1">
    <source>
        <dbReference type="EMBL" id="MZQ89081.1"/>
    </source>
</evidence>
<dbReference type="RefSeq" id="WP_161345324.1">
    <property type="nucleotide sequence ID" value="NZ_BMGW01000004.1"/>
</dbReference>
<organism evidence="1 2">
    <name type="scientific">Frigidibacter albus</name>
    <dbReference type="NCBI Taxonomy" id="1465486"/>
    <lineage>
        <taxon>Bacteria</taxon>
        <taxon>Pseudomonadati</taxon>
        <taxon>Pseudomonadota</taxon>
        <taxon>Alphaproteobacteria</taxon>
        <taxon>Rhodobacterales</taxon>
        <taxon>Paracoccaceae</taxon>
        <taxon>Frigidibacter</taxon>
    </lineage>
</organism>
<keyword evidence="2" id="KW-1185">Reference proteome</keyword>
<dbReference type="AlphaFoldDB" id="A0A6L8VH76"/>
<evidence type="ECO:0008006" key="3">
    <source>
        <dbReference type="Google" id="ProtNLM"/>
    </source>
</evidence>
<reference evidence="1 2" key="1">
    <citation type="submission" date="2020-01" db="EMBL/GenBank/DDBJ databases">
        <title>Frigidibacter albus SP32T (=CGMCC 1.13995T).</title>
        <authorList>
            <person name="Liao X."/>
        </authorList>
    </citation>
    <scope>NUCLEOTIDE SEQUENCE [LARGE SCALE GENOMIC DNA]</scope>
    <source>
        <strain evidence="1 2">SP32</strain>
    </source>
</reference>
<evidence type="ECO:0000313" key="2">
    <source>
        <dbReference type="Proteomes" id="UP000477083"/>
    </source>
</evidence>
<sequence>MPLPSDPIRLCIFGDSHIACLRHAVKGRALTDPPVDLEFWGTVGHRFHKISLQDGALVPDDETTADRFAAVNLHGRRRLRPEEFEAILFMGARTRLNMLFAEFLHRARHPDLFLSTGVRREMIRAHLTDQRPYGFARAFAAQGAAQILFAPVSFPTEGISTEYLDSFPDAVHGTAADRAAIWALVREVMAEDGITLLPQADRSVTLGCFTAAAYATRHAATRGDSTHKNGAYGRLVLRGLMQALAPLRKTDEQAA</sequence>
<comment type="caution">
    <text evidence="1">The sequence shown here is derived from an EMBL/GenBank/DDBJ whole genome shotgun (WGS) entry which is preliminary data.</text>
</comment>
<dbReference type="OrthoDB" id="7687731at2"/>